<dbReference type="Proteomes" id="UP000324222">
    <property type="component" value="Unassembled WGS sequence"/>
</dbReference>
<gene>
    <name evidence="2" type="ORF">E2C01_056513</name>
</gene>
<name>A0A5B7GZS7_PORTR</name>
<organism evidence="2 3">
    <name type="scientific">Portunus trituberculatus</name>
    <name type="common">Swimming crab</name>
    <name type="synonym">Neptunus trituberculatus</name>
    <dbReference type="NCBI Taxonomy" id="210409"/>
    <lineage>
        <taxon>Eukaryota</taxon>
        <taxon>Metazoa</taxon>
        <taxon>Ecdysozoa</taxon>
        <taxon>Arthropoda</taxon>
        <taxon>Crustacea</taxon>
        <taxon>Multicrustacea</taxon>
        <taxon>Malacostraca</taxon>
        <taxon>Eumalacostraca</taxon>
        <taxon>Eucarida</taxon>
        <taxon>Decapoda</taxon>
        <taxon>Pleocyemata</taxon>
        <taxon>Brachyura</taxon>
        <taxon>Eubrachyura</taxon>
        <taxon>Portunoidea</taxon>
        <taxon>Portunidae</taxon>
        <taxon>Portuninae</taxon>
        <taxon>Portunus</taxon>
    </lineage>
</organism>
<accession>A0A5B7GZS7</accession>
<evidence type="ECO:0000313" key="2">
    <source>
        <dbReference type="EMBL" id="MPC62428.1"/>
    </source>
</evidence>
<feature type="compositionally biased region" description="Basic and acidic residues" evidence="1">
    <location>
        <begin position="90"/>
        <end position="105"/>
    </location>
</feature>
<dbReference type="EMBL" id="VSRR010019662">
    <property type="protein sequence ID" value="MPC62428.1"/>
    <property type="molecule type" value="Genomic_DNA"/>
</dbReference>
<proteinExistence type="predicted"/>
<protein>
    <submittedName>
        <fullName evidence="2">Uncharacterized protein</fullName>
    </submittedName>
</protein>
<feature type="region of interest" description="Disordered" evidence="1">
    <location>
        <begin position="90"/>
        <end position="114"/>
    </location>
</feature>
<keyword evidence="3" id="KW-1185">Reference proteome</keyword>
<evidence type="ECO:0000313" key="3">
    <source>
        <dbReference type="Proteomes" id="UP000324222"/>
    </source>
</evidence>
<evidence type="ECO:0000256" key="1">
    <source>
        <dbReference type="SAM" id="MobiDB-lite"/>
    </source>
</evidence>
<reference evidence="2 3" key="1">
    <citation type="submission" date="2019-05" db="EMBL/GenBank/DDBJ databases">
        <title>Another draft genome of Portunus trituberculatus and its Hox gene families provides insights of decapod evolution.</title>
        <authorList>
            <person name="Jeong J.-H."/>
            <person name="Song I."/>
            <person name="Kim S."/>
            <person name="Choi T."/>
            <person name="Kim D."/>
            <person name="Ryu S."/>
            <person name="Kim W."/>
        </authorList>
    </citation>
    <scope>NUCLEOTIDE SEQUENCE [LARGE SCALE GENOMIC DNA]</scope>
    <source>
        <tissue evidence="2">Muscle</tissue>
    </source>
</reference>
<comment type="caution">
    <text evidence="2">The sequence shown here is derived from an EMBL/GenBank/DDBJ whole genome shotgun (WGS) entry which is preliminary data.</text>
</comment>
<sequence length="114" mass="12492">MSELKKVLTAGVELGHQRARTLPCGRLVPCNIRWRAGPEAPMCCKANAEGRRVPATTCLTGADCTGFLRPRGWPVHQFVCWSAETVYKKEGKEGGGEGRKGGARKDRGRKNRLV</sequence>
<dbReference type="AlphaFoldDB" id="A0A5B7GZS7"/>